<gene>
    <name evidence="3" type="ORF">UFOPK3564_00724</name>
</gene>
<feature type="domain" description="Luciferase-like" evidence="2">
    <location>
        <begin position="21"/>
        <end position="325"/>
    </location>
</feature>
<reference evidence="3" key="1">
    <citation type="submission" date="2020-05" db="EMBL/GenBank/DDBJ databases">
        <authorList>
            <person name="Chiriac C."/>
            <person name="Salcher M."/>
            <person name="Ghai R."/>
            <person name="Kavagutti S V."/>
        </authorList>
    </citation>
    <scope>NUCLEOTIDE SEQUENCE</scope>
</reference>
<dbReference type="PANTHER" id="PTHR43244">
    <property type="match status" value="1"/>
</dbReference>
<dbReference type="InterPro" id="IPR050564">
    <property type="entry name" value="F420-G6PD/mer"/>
</dbReference>
<name>A0A6J7GJ87_9ZZZZ</name>
<organism evidence="3">
    <name type="scientific">freshwater metagenome</name>
    <dbReference type="NCBI Taxonomy" id="449393"/>
    <lineage>
        <taxon>unclassified sequences</taxon>
        <taxon>metagenomes</taxon>
        <taxon>ecological metagenomes</taxon>
    </lineage>
</organism>
<evidence type="ECO:0000256" key="1">
    <source>
        <dbReference type="ARBA" id="ARBA00023002"/>
    </source>
</evidence>
<proteinExistence type="predicted"/>
<dbReference type="Gene3D" id="3.20.20.30">
    <property type="entry name" value="Luciferase-like domain"/>
    <property type="match status" value="1"/>
</dbReference>
<accession>A0A6J7GJ87</accession>
<dbReference type="CDD" id="cd01097">
    <property type="entry name" value="Tetrahydromethanopterin_reductase"/>
    <property type="match status" value="1"/>
</dbReference>
<evidence type="ECO:0000313" key="3">
    <source>
        <dbReference type="EMBL" id="CAB4903439.1"/>
    </source>
</evidence>
<dbReference type="AlphaFoldDB" id="A0A6J7GJ87"/>
<protein>
    <submittedName>
        <fullName evidence="3">Unannotated protein</fullName>
    </submittedName>
</protein>
<dbReference type="InterPro" id="IPR036661">
    <property type="entry name" value="Luciferase-like_sf"/>
</dbReference>
<dbReference type="InterPro" id="IPR011251">
    <property type="entry name" value="Luciferase-like_dom"/>
</dbReference>
<keyword evidence="1" id="KW-0560">Oxidoreductase</keyword>
<evidence type="ECO:0000259" key="2">
    <source>
        <dbReference type="Pfam" id="PF00296"/>
    </source>
</evidence>
<dbReference type="SUPFAM" id="SSF51679">
    <property type="entry name" value="Bacterial luciferase-like"/>
    <property type="match status" value="1"/>
</dbReference>
<dbReference type="GO" id="GO:0016705">
    <property type="term" value="F:oxidoreductase activity, acting on paired donors, with incorporation or reduction of molecular oxygen"/>
    <property type="evidence" value="ECO:0007669"/>
    <property type="project" value="InterPro"/>
</dbReference>
<sequence>MSAADGGIPKVGISLAYWPWFTYDQQVEMAVLADDLGLDGVWVSEAWGQDAVSMLGALSVLTENVRLGTAIMQVPARPATSAAMAIASVDVMSKGRLTIGIGPSGPQVSEGWYGQPFGKPLKRTREYVATLRQALAGENVPVQVPEDAEGVSGLGKPLRLLVRPERTSVPIYLGASAPGGLKQCATIGDGWIGFLVDPDRPGPLLTPLREALAEAGRADDEGFETCCIVPTSVAPTLDEARDAVRPWIAFYLGAMGAKGKNFYVDLVEGYGYGAAAEEIQDRWLAGDQAAAAAAIPTDLLDAVTIAATPDTLQDRLTRFRAGGIDTLLCTPCGDLLGTVRALGRARHAGEA</sequence>
<dbReference type="EMBL" id="CAFBMK010000027">
    <property type="protein sequence ID" value="CAB4903439.1"/>
    <property type="molecule type" value="Genomic_DNA"/>
</dbReference>
<dbReference type="PANTHER" id="PTHR43244:SF1">
    <property type="entry name" value="5,10-METHYLENETETRAHYDROMETHANOPTERIN REDUCTASE"/>
    <property type="match status" value="1"/>
</dbReference>
<dbReference type="Pfam" id="PF00296">
    <property type="entry name" value="Bac_luciferase"/>
    <property type="match status" value="1"/>
</dbReference>